<proteinExistence type="inferred from homology"/>
<evidence type="ECO:0000313" key="7">
    <source>
        <dbReference type="Proteomes" id="UP000004959"/>
    </source>
</evidence>
<reference evidence="6 7" key="1">
    <citation type="journal article" date="2012" name="PLoS ONE">
        <title>Functional divergence in the genus oenococcus as predicted by genome sequencing of the newly-described species, Oenococcus kitaharae.</title>
        <authorList>
            <person name="Borneman A.R."/>
            <person name="McCarthy J.M."/>
            <person name="Chambers P.J."/>
            <person name="Bartowsky E.J."/>
        </authorList>
    </citation>
    <scope>NUCLEOTIDE SEQUENCE [LARGE SCALE GENOMIC DNA]</scope>
    <source>
        <strain evidence="7">DSM17330</strain>
    </source>
</reference>
<dbReference type="EMBL" id="AFVZ01000001">
    <property type="protein sequence ID" value="EHN59869.1"/>
    <property type="molecule type" value="Genomic_DNA"/>
</dbReference>
<dbReference type="Gene3D" id="3.40.630.30">
    <property type="match status" value="1"/>
</dbReference>
<evidence type="ECO:0000256" key="4">
    <source>
        <dbReference type="ARBA" id="ARBA00023315"/>
    </source>
</evidence>
<dbReference type="Proteomes" id="UP000004959">
    <property type="component" value="Chromosome"/>
</dbReference>
<dbReference type="InterPro" id="IPR006464">
    <property type="entry name" value="AcTrfase_RimI/Ard1"/>
</dbReference>
<dbReference type="Pfam" id="PF00583">
    <property type="entry name" value="Acetyltransf_1"/>
    <property type="match status" value="1"/>
</dbReference>
<dbReference type="NCBIfam" id="TIGR01575">
    <property type="entry name" value="rimI"/>
    <property type="match status" value="1"/>
</dbReference>
<name>G9WGP2_9LACO</name>
<dbReference type="CDD" id="cd04301">
    <property type="entry name" value="NAT_SF"/>
    <property type="match status" value="1"/>
</dbReference>
<dbReference type="InterPro" id="IPR000182">
    <property type="entry name" value="GNAT_dom"/>
</dbReference>
<evidence type="ECO:0000313" key="6">
    <source>
        <dbReference type="EMBL" id="EHN59869.1"/>
    </source>
</evidence>
<sequence length="171" mass="19598">MFLKSKKIEGFTEHEISIAGKKVLIRQADLEDSKKLVAIEEAVYTGLAPWNQLAFVTEIAYGRHNLYLSASVEGQAIAFIGLTYRRNSKDLHITNIAVLPIWQSKGLGSYLLNYAGKIAQLNHLQRLTLEVRRSNAHARRLYEKIGFKKKSELIGYYNDDHEDAIEMEWLF</sequence>
<keyword evidence="4" id="KW-0012">Acyltransferase</keyword>
<dbReference type="OrthoDB" id="9794566at2"/>
<dbReference type="HOGENOM" id="CLU_013985_23_3_9"/>
<feature type="domain" description="N-acetyltransferase" evidence="5">
    <location>
        <begin position="23"/>
        <end position="171"/>
    </location>
</feature>
<protein>
    <submittedName>
        <fullName evidence="6">Ribosomal-protein-S18p-alanine acetyltransferase</fullName>
    </submittedName>
</protein>
<keyword evidence="3 6" id="KW-0808">Transferase</keyword>
<dbReference type="GO" id="GO:0008080">
    <property type="term" value="F:N-acetyltransferase activity"/>
    <property type="evidence" value="ECO:0007669"/>
    <property type="project" value="InterPro"/>
</dbReference>
<accession>G9WGP2</accession>
<keyword evidence="2" id="KW-0963">Cytoplasm</keyword>
<evidence type="ECO:0000256" key="2">
    <source>
        <dbReference type="ARBA" id="ARBA00022490"/>
    </source>
</evidence>
<dbReference type="InterPro" id="IPR016181">
    <property type="entry name" value="Acyl_CoA_acyltransferase"/>
</dbReference>
<dbReference type="PANTHER" id="PTHR43420">
    <property type="entry name" value="ACETYLTRANSFERASE"/>
    <property type="match status" value="1"/>
</dbReference>
<comment type="caution">
    <text evidence="6">The sequence shown here is derived from an EMBL/GenBank/DDBJ whole genome shotgun (WGS) entry which is preliminary data.</text>
</comment>
<comment type="similarity">
    <text evidence="1">Belongs to the acetyltransferase family. RimI subfamily.</text>
</comment>
<evidence type="ECO:0000256" key="1">
    <source>
        <dbReference type="ARBA" id="ARBA00005395"/>
    </source>
</evidence>
<dbReference type="AlphaFoldDB" id="G9WGP2"/>
<keyword evidence="7" id="KW-1185">Reference proteome</keyword>
<gene>
    <name evidence="6" type="ORF">OKIT_1799</name>
</gene>
<dbReference type="InterPro" id="IPR050680">
    <property type="entry name" value="YpeA/RimI_acetyltransf"/>
</dbReference>
<dbReference type="SUPFAM" id="SSF55729">
    <property type="entry name" value="Acyl-CoA N-acyltransferases (Nat)"/>
    <property type="match status" value="1"/>
</dbReference>
<evidence type="ECO:0000259" key="5">
    <source>
        <dbReference type="PROSITE" id="PS51186"/>
    </source>
</evidence>
<dbReference type="RefSeq" id="WP_007747186.1">
    <property type="nucleotide sequence ID" value="NZ_CM001398.1"/>
</dbReference>
<organism evidence="6 7">
    <name type="scientific">Oenococcus kitaharae DSM 17330</name>
    <dbReference type="NCBI Taxonomy" id="1045004"/>
    <lineage>
        <taxon>Bacteria</taxon>
        <taxon>Bacillati</taxon>
        <taxon>Bacillota</taxon>
        <taxon>Bacilli</taxon>
        <taxon>Lactobacillales</taxon>
        <taxon>Lactobacillaceae</taxon>
        <taxon>Oenococcus</taxon>
    </lineage>
</organism>
<dbReference type="eggNOG" id="COG0456">
    <property type="taxonomic scope" value="Bacteria"/>
</dbReference>
<dbReference type="STRING" id="336988.NT96_06825"/>
<evidence type="ECO:0000256" key="3">
    <source>
        <dbReference type="ARBA" id="ARBA00022679"/>
    </source>
</evidence>
<dbReference type="PATRIC" id="fig|1045004.4.peg.1769"/>
<dbReference type="PANTHER" id="PTHR43420:SF44">
    <property type="entry name" value="ACETYLTRANSFERASE YPEA"/>
    <property type="match status" value="1"/>
</dbReference>
<dbReference type="PROSITE" id="PS51186">
    <property type="entry name" value="GNAT"/>
    <property type="match status" value="1"/>
</dbReference>